<gene>
    <name evidence="1" type="ORF">PMEA_00023549</name>
</gene>
<name>A0AAU9XJD6_9CNID</name>
<feature type="non-terminal residue" evidence="1">
    <location>
        <position position="1"/>
    </location>
</feature>
<evidence type="ECO:0000313" key="2">
    <source>
        <dbReference type="Proteomes" id="UP001159428"/>
    </source>
</evidence>
<sequence length="76" mass="8719">EQDVERDIEKISKTAAKVVLLVAFSVNSFDYLSIYRNLNPLAKHLKLNYNCIKRTEIKSNKSLNFLFDKSPKPSSS</sequence>
<protein>
    <submittedName>
        <fullName evidence="1">Uncharacterized protein</fullName>
    </submittedName>
</protein>
<keyword evidence="2" id="KW-1185">Reference proteome</keyword>
<comment type="caution">
    <text evidence="1">The sequence shown here is derived from an EMBL/GenBank/DDBJ whole genome shotgun (WGS) entry which is preliminary data.</text>
</comment>
<dbReference type="EMBL" id="CALNXJ010000043">
    <property type="protein sequence ID" value="CAH3147678.1"/>
    <property type="molecule type" value="Genomic_DNA"/>
</dbReference>
<dbReference type="AlphaFoldDB" id="A0AAU9XJD6"/>
<accession>A0AAU9XJD6</accession>
<reference evidence="1 2" key="1">
    <citation type="submission" date="2022-05" db="EMBL/GenBank/DDBJ databases">
        <authorList>
            <consortium name="Genoscope - CEA"/>
            <person name="William W."/>
        </authorList>
    </citation>
    <scope>NUCLEOTIDE SEQUENCE [LARGE SCALE GENOMIC DNA]</scope>
</reference>
<dbReference type="Proteomes" id="UP001159428">
    <property type="component" value="Unassembled WGS sequence"/>
</dbReference>
<organism evidence="1 2">
    <name type="scientific">Pocillopora meandrina</name>
    <dbReference type="NCBI Taxonomy" id="46732"/>
    <lineage>
        <taxon>Eukaryota</taxon>
        <taxon>Metazoa</taxon>
        <taxon>Cnidaria</taxon>
        <taxon>Anthozoa</taxon>
        <taxon>Hexacorallia</taxon>
        <taxon>Scleractinia</taxon>
        <taxon>Astrocoeniina</taxon>
        <taxon>Pocilloporidae</taxon>
        <taxon>Pocillopora</taxon>
    </lineage>
</organism>
<evidence type="ECO:0000313" key="1">
    <source>
        <dbReference type="EMBL" id="CAH3147678.1"/>
    </source>
</evidence>
<feature type="non-terminal residue" evidence="1">
    <location>
        <position position="76"/>
    </location>
</feature>
<proteinExistence type="predicted"/>